<dbReference type="GO" id="GO:0016491">
    <property type="term" value="F:oxidoreductase activity"/>
    <property type="evidence" value="ECO:0007669"/>
    <property type="project" value="UniProtKB-KW"/>
</dbReference>
<keyword evidence="3" id="KW-0520">NAD</keyword>
<dbReference type="PANTHER" id="PTHR43708">
    <property type="entry name" value="CONSERVED EXPRESSED OXIDOREDUCTASE (EUROFUNG)"/>
    <property type="match status" value="1"/>
</dbReference>
<evidence type="ECO:0000256" key="2">
    <source>
        <dbReference type="ARBA" id="ARBA00023002"/>
    </source>
</evidence>
<keyword evidence="8" id="KW-1185">Reference proteome</keyword>
<evidence type="ECO:0000256" key="3">
    <source>
        <dbReference type="ARBA" id="ARBA00023027"/>
    </source>
</evidence>
<evidence type="ECO:0000256" key="4">
    <source>
        <dbReference type="SAM" id="MobiDB-lite"/>
    </source>
</evidence>
<comment type="similarity">
    <text evidence="1">Belongs to the Gfo/Idh/MocA family.</text>
</comment>
<evidence type="ECO:0000259" key="6">
    <source>
        <dbReference type="Pfam" id="PF22725"/>
    </source>
</evidence>
<evidence type="ECO:0000259" key="5">
    <source>
        <dbReference type="Pfam" id="PF01408"/>
    </source>
</evidence>
<dbReference type="Pfam" id="PF01408">
    <property type="entry name" value="GFO_IDH_MocA"/>
    <property type="match status" value="1"/>
</dbReference>
<dbReference type="SUPFAM" id="SSF51735">
    <property type="entry name" value="NAD(P)-binding Rossmann-fold domains"/>
    <property type="match status" value="1"/>
</dbReference>
<comment type="caution">
    <text evidence="7">The sequence shown here is derived from an EMBL/GenBank/DDBJ whole genome shotgun (WGS) entry which is preliminary data.</text>
</comment>
<evidence type="ECO:0000256" key="1">
    <source>
        <dbReference type="ARBA" id="ARBA00010928"/>
    </source>
</evidence>
<keyword evidence="2" id="KW-0560">Oxidoreductase</keyword>
<proteinExistence type="inferred from homology"/>
<reference evidence="7" key="1">
    <citation type="submission" date="2021-03" db="EMBL/GenBank/DDBJ databases">
        <title>A new species, PO-11, isolated from a karst cave deposit.</title>
        <authorList>
            <person name="Zhaoxiaoyong W."/>
        </authorList>
    </citation>
    <scope>NUCLEOTIDE SEQUENCE</scope>
    <source>
        <strain evidence="7">PO-11</strain>
    </source>
</reference>
<name>A0A939HK63_9MICC</name>
<protein>
    <submittedName>
        <fullName evidence="7">Gfo/Idh/MocA family oxidoreductase</fullName>
    </submittedName>
</protein>
<dbReference type="Pfam" id="PF22725">
    <property type="entry name" value="GFO_IDH_MocA_C3"/>
    <property type="match status" value="1"/>
</dbReference>
<organism evidence="7 8">
    <name type="scientific">Arthrobacter cavernae</name>
    <dbReference type="NCBI Taxonomy" id="2817681"/>
    <lineage>
        <taxon>Bacteria</taxon>
        <taxon>Bacillati</taxon>
        <taxon>Actinomycetota</taxon>
        <taxon>Actinomycetes</taxon>
        <taxon>Micrococcales</taxon>
        <taxon>Micrococcaceae</taxon>
        <taxon>Arthrobacter</taxon>
    </lineage>
</organism>
<dbReference type="InterPro" id="IPR055170">
    <property type="entry name" value="GFO_IDH_MocA-like_dom"/>
</dbReference>
<dbReference type="Gene3D" id="3.30.360.10">
    <property type="entry name" value="Dihydrodipicolinate Reductase, domain 2"/>
    <property type="match status" value="1"/>
</dbReference>
<gene>
    <name evidence="7" type="ORF">J1902_16405</name>
</gene>
<feature type="domain" description="Gfo/Idh/MocA-like oxidoreductase N-terminal" evidence="5">
    <location>
        <begin position="36"/>
        <end position="156"/>
    </location>
</feature>
<feature type="domain" description="GFO/IDH/MocA-like oxidoreductase" evidence="6">
    <location>
        <begin position="166"/>
        <end position="285"/>
    </location>
</feature>
<sequence>MRTHDAGQEATHEAAHDADLARDAARHEAAAGQRPIRTAVAGYGLSGSVFHAPFIAASPAYSLDVIATSDAGRQSAAAARHPGVRLVASPADILALAGELDLVVLGTPPSTHFALAKAALEAGLDVVVDKPFVAYSAQGQELIELAARLGRVLTVYQNRRWDGDALTVKKLLDAGTLGTVTRFESGMERWAPEIAKAWKAGATAEDGGGVLFDLGAHVLDLAVQFFGPAQVAYAEISARRPQEHADDDIFLALRHESGVVSHLTLNLNSQLPGPRFRILGSEGGFVKFGADPQEPYLLGGGLPTDPAYGVEPAGHQGILERDGQRTPVPTERGAYPEFYRILAEKIADGGASSALPLPVDPASSVEVLKLIEQARALVKL</sequence>
<evidence type="ECO:0000313" key="8">
    <source>
        <dbReference type="Proteomes" id="UP000664164"/>
    </source>
</evidence>
<dbReference type="SUPFAM" id="SSF55347">
    <property type="entry name" value="Glyceraldehyde-3-phosphate dehydrogenase-like, C-terminal domain"/>
    <property type="match status" value="1"/>
</dbReference>
<dbReference type="GO" id="GO:0000166">
    <property type="term" value="F:nucleotide binding"/>
    <property type="evidence" value="ECO:0007669"/>
    <property type="project" value="InterPro"/>
</dbReference>
<feature type="compositionally biased region" description="Basic and acidic residues" evidence="4">
    <location>
        <begin position="1"/>
        <end position="29"/>
    </location>
</feature>
<evidence type="ECO:0000313" key="7">
    <source>
        <dbReference type="EMBL" id="MBO1269527.1"/>
    </source>
</evidence>
<dbReference type="RefSeq" id="WP_207617384.1">
    <property type="nucleotide sequence ID" value="NZ_JAFNLL010000048.1"/>
</dbReference>
<dbReference type="AlphaFoldDB" id="A0A939HK63"/>
<dbReference type="PANTHER" id="PTHR43708:SF5">
    <property type="entry name" value="CONSERVED EXPRESSED OXIDOREDUCTASE (EUROFUNG)-RELATED"/>
    <property type="match status" value="1"/>
</dbReference>
<feature type="region of interest" description="Disordered" evidence="4">
    <location>
        <begin position="1"/>
        <end position="31"/>
    </location>
</feature>
<dbReference type="InterPro" id="IPR051317">
    <property type="entry name" value="Gfo/Idh/MocA_oxidoreduct"/>
</dbReference>
<dbReference type="Gene3D" id="3.40.50.720">
    <property type="entry name" value="NAD(P)-binding Rossmann-like Domain"/>
    <property type="match status" value="1"/>
</dbReference>
<dbReference type="Proteomes" id="UP000664164">
    <property type="component" value="Unassembled WGS sequence"/>
</dbReference>
<dbReference type="EMBL" id="JAFNLL010000048">
    <property type="protein sequence ID" value="MBO1269527.1"/>
    <property type="molecule type" value="Genomic_DNA"/>
</dbReference>
<dbReference type="InterPro" id="IPR000683">
    <property type="entry name" value="Gfo/Idh/MocA-like_OxRdtase_N"/>
</dbReference>
<dbReference type="InterPro" id="IPR036291">
    <property type="entry name" value="NAD(P)-bd_dom_sf"/>
</dbReference>
<accession>A0A939HK63</accession>